<dbReference type="Pfam" id="PF07660">
    <property type="entry name" value="STN"/>
    <property type="match status" value="1"/>
</dbReference>
<dbReference type="NCBIfam" id="TIGR04057">
    <property type="entry name" value="SusC_RagA_signa"/>
    <property type="match status" value="1"/>
</dbReference>
<keyword evidence="4 7" id="KW-0812">Transmembrane</keyword>
<dbReference type="Gene3D" id="2.170.130.10">
    <property type="entry name" value="TonB-dependent receptor, plug domain"/>
    <property type="match status" value="1"/>
</dbReference>
<dbReference type="SUPFAM" id="SSF49464">
    <property type="entry name" value="Carboxypeptidase regulatory domain-like"/>
    <property type="match status" value="1"/>
</dbReference>
<dbReference type="EMBL" id="CABWMV010000007">
    <property type="protein sequence ID" value="VXC63571.1"/>
    <property type="molecule type" value="Genomic_DNA"/>
</dbReference>
<feature type="chain" id="PRO_5024984637" evidence="8">
    <location>
        <begin position="43"/>
        <end position="1233"/>
    </location>
</feature>
<evidence type="ECO:0000256" key="3">
    <source>
        <dbReference type="ARBA" id="ARBA00022452"/>
    </source>
</evidence>
<dbReference type="Pfam" id="PF07715">
    <property type="entry name" value="Plug"/>
    <property type="match status" value="1"/>
</dbReference>
<keyword evidence="6 7" id="KW-0998">Cell outer membrane</keyword>
<dbReference type="InterPro" id="IPR011662">
    <property type="entry name" value="Secretin/TonB_short_N"/>
</dbReference>
<dbReference type="InterPro" id="IPR039426">
    <property type="entry name" value="TonB-dep_rcpt-like"/>
</dbReference>
<feature type="domain" description="Secretin/TonB short N-terminal" evidence="9">
    <location>
        <begin position="71"/>
        <end position="121"/>
    </location>
</feature>
<evidence type="ECO:0000256" key="8">
    <source>
        <dbReference type="SAM" id="SignalP"/>
    </source>
</evidence>
<dbReference type="InterPro" id="IPR012910">
    <property type="entry name" value="Plug_dom"/>
</dbReference>
<dbReference type="SUPFAM" id="SSF56935">
    <property type="entry name" value="Porins"/>
    <property type="match status" value="1"/>
</dbReference>
<evidence type="ECO:0000313" key="10">
    <source>
        <dbReference type="EMBL" id="VXC63571.1"/>
    </source>
</evidence>
<keyword evidence="2 7" id="KW-0813">Transport</keyword>
<dbReference type="AlphaFoldDB" id="A0A654A6W2"/>
<keyword evidence="8" id="KW-0732">Signal</keyword>
<comment type="similarity">
    <text evidence="7">Belongs to the TonB-dependent receptor family.</text>
</comment>
<dbReference type="GO" id="GO:0009279">
    <property type="term" value="C:cell outer membrane"/>
    <property type="evidence" value="ECO:0007669"/>
    <property type="project" value="UniProtKB-SubCell"/>
</dbReference>
<dbReference type="SMART" id="SM00965">
    <property type="entry name" value="STN"/>
    <property type="match status" value="1"/>
</dbReference>
<accession>A0A654A6W2</accession>
<keyword evidence="5 7" id="KW-0472">Membrane</keyword>
<dbReference type="Gene3D" id="2.60.40.1120">
    <property type="entry name" value="Carboxypeptidase-like, regulatory domain"/>
    <property type="match status" value="1"/>
</dbReference>
<feature type="signal peptide" evidence="8">
    <location>
        <begin position="1"/>
        <end position="42"/>
    </location>
</feature>
<dbReference type="InterPro" id="IPR037066">
    <property type="entry name" value="Plug_dom_sf"/>
</dbReference>
<reference evidence="10 11" key="1">
    <citation type="submission" date="2019-10" db="EMBL/GenBank/DDBJ databases">
        <authorList>
            <person name="Karimi E."/>
        </authorList>
    </citation>
    <scope>NUCLEOTIDE SEQUENCE [LARGE SCALE GENOMIC DNA]</scope>
    <source>
        <strain evidence="10">Sphingobacterium sp. 8BC</strain>
    </source>
</reference>
<evidence type="ECO:0000256" key="4">
    <source>
        <dbReference type="ARBA" id="ARBA00022692"/>
    </source>
</evidence>
<dbReference type="Proteomes" id="UP000432350">
    <property type="component" value="Unassembled WGS sequence"/>
</dbReference>
<dbReference type="NCBIfam" id="TIGR04056">
    <property type="entry name" value="OMP_RagA_SusC"/>
    <property type="match status" value="1"/>
</dbReference>
<evidence type="ECO:0000256" key="5">
    <source>
        <dbReference type="ARBA" id="ARBA00023136"/>
    </source>
</evidence>
<dbReference type="Gene3D" id="2.40.170.20">
    <property type="entry name" value="TonB-dependent receptor, beta-barrel domain"/>
    <property type="match status" value="1"/>
</dbReference>
<organism evidence="10 11">
    <name type="scientific">Sphingobacterium multivorum</name>
    <dbReference type="NCBI Taxonomy" id="28454"/>
    <lineage>
        <taxon>Bacteria</taxon>
        <taxon>Pseudomonadati</taxon>
        <taxon>Bacteroidota</taxon>
        <taxon>Sphingobacteriia</taxon>
        <taxon>Sphingobacteriales</taxon>
        <taxon>Sphingobacteriaceae</taxon>
        <taxon>Sphingobacterium</taxon>
    </lineage>
</organism>
<dbReference type="InterPro" id="IPR023997">
    <property type="entry name" value="TonB-dep_OMP_SusC/RagA_CS"/>
</dbReference>
<dbReference type="InterPro" id="IPR008969">
    <property type="entry name" value="CarboxyPept-like_regulatory"/>
</dbReference>
<evidence type="ECO:0000259" key="9">
    <source>
        <dbReference type="SMART" id="SM00965"/>
    </source>
</evidence>
<evidence type="ECO:0000256" key="7">
    <source>
        <dbReference type="PROSITE-ProRule" id="PRU01360"/>
    </source>
</evidence>
<dbReference type="Gene3D" id="3.55.50.30">
    <property type="match status" value="1"/>
</dbReference>
<dbReference type="InterPro" id="IPR036942">
    <property type="entry name" value="Beta-barrel_TonB_sf"/>
</dbReference>
<keyword evidence="3 7" id="KW-1134">Transmembrane beta strand</keyword>
<proteinExistence type="inferred from homology"/>
<dbReference type="InterPro" id="IPR023996">
    <property type="entry name" value="TonB-dep_OMP_SusC/RagA"/>
</dbReference>
<comment type="subcellular location">
    <subcellularLocation>
        <location evidence="1 7">Cell outer membrane</location>
        <topology evidence="1 7">Multi-pass membrane protein</topology>
    </subcellularLocation>
</comment>
<gene>
    <name evidence="10" type="ORF">SPHINGO8BC_150249</name>
</gene>
<dbReference type="PROSITE" id="PS52016">
    <property type="entry name" value="TONB_DEPENDENT_REC_3"/>
    <property type="match status" value="1"/>
</dbReference>
<name>A0A654A6W2_SPHMU</name>
<dbReference type="Pfam" id="PF13715">
    <property type="entry name" value="CarbopepD_reg_2"/>
    <property type="match status" value="1"/>
</dbReference>
<evidence type="ECO:0000256" key="6">
    <source>
        <dbReference type="ARBA" id="ARBA00023237"/>
    </source>
</evidence>
<protein>
    <submittedName>
        <fullName evidence="10">Type II secretory pathway, component HofQ</fullName>
    </submittedName>
</protein>
<evidence type="ECO:0000256" key="2">
    <source>
        <dbReference type="ARBA" id="ARBA00022448"/>
    </source>
</evidence>
<sequence length="1233" mass="138442">MNNLPLSKRWSLIPQDPRFCKPLRIMKISTCLLFAFVTGVHAKSTAQKVTLNMKNARIEEALSAISKQSHLRVLYSENLNTKARISVNVKDASVEEALNAVLKSNNIEYKIIANTISVNSNAKNISMTVPLAIQQSVSGTVTDKNGKGLSGATVTVKGTSISTQTDDSGHFRINASSSSVLVVRYVGFGTREIPMDGKSTINVVLTANDLKLEEVNVVATGYQNLDRKFFTGASTKIDAKEAERAGVPDVSRMLEGQAAGVSVQNVSGTFGAAPKIRVRGATSLTGDNKPLWVIDGVILDEAVNISNEALSTGDANTLLGSSVAGLNPDDIESITVLKDAAATAMYGAAAMNGVVVVNTKRGKNTEGQVHFNYSGNFTTYIKPNYNQFDIMNSAEQMQLVIDMENKGYLNHSQVSRAGTGGVFTKMYNLMYEYDPNTDSFKLRNDAPSRYNFLQRYANVNTDWFDLLFRNSFVHDHSLSMSTGTAKAQTYASTSFMNDPGYTLGNQAKRFTANIRNNYKINDKLSTEFIFQGNIRDQRTPGTLNRNSDAVYGSYSRDFDINPYSYALNTSRIITPYDENGDREYFTRDYAPFNIFNELDNNYIKLKLMDIKVQAGITYKILPSLTYSATGMYRYYNSERQHMITENANLSKAYRANQDQTVNSGNRFLYADPDFPNTDKYVILPNGGFFNVANNNMISYYMRHNLEFNKKWNDHTMNLFGTYELQYADKQSHDFNGPGIEYGNGNLVLPVYRYYKKQLESGDAPFAMNYTYDRKLAYALRGAYNYKDKYSFNFTTRYDGSNKMGRTNVARWLPTWNVSAAWDIDQENFFNRENKILSRARLRGTYGLVANMGNASNSSAVFYNAITYRPYDGEKEGKISINGLENSELTWEKMYELNIGTDLGFLNDRIDLNFDYYRRNIFDLIGPIRTSGIGGQFEKLANYADMKGHGVDIQLGGYPFKDPNGFTWRTQLTLGFNKTKITKLNVTRNIWDLISGEGGAMIGRPHRGLYSLDFDKLAANGGYPTYIGTDGTPGETYFWFQDNQTEFLKYEGPVEPTLAGGYYNRLEYKNFSFSFLLKFGLGNMVRLQPNYSPIYLDMYNVSRELINRFIYKGDEYLTVVPSTLDGLTAEFDIKNAAGDRTASVYSYNAYNYSSERVAKGDYLRLSQISVGYNIPKSVVSKIKFRTAQVNLVGNNLWLIYADKKLNGVDPEFYNNGGVALPVPKQVTLSVKLGF</sequence>
<evidence type="ECO:0000256" key="1">
    <source>
        <dbReference type="ARBA" id="ARBA00004571"/>
    </source>
</evidence>
<evidence type="ECO:0000313" key="11">
    <source>
        <dbReference type="Proteomes" id="UP000432350"/>
    </source>
</evidence>